<comment type="subcellular location">
    <subcellularLocation>
        <location evidence="1">Endomembrane system</location>
        <topology evidence="1">Multi-pass membrane protein</topology>
    </subcellularLocation>
</comment>
<dbReference type="GO" id="GO:0043007">
    <property type="term" value="P:maintenance of rDNA"/>
    <property type="evidence" value="ECO:0007669"/>
    <property type="project" value="TreeGrafter"/>
</dbReference>
<dbReference type="AlphaFoldDB" id="J9VRB0"/>
<evidence type="ECO:0000313" key="8">
    <source>
        <dbReference type="Proteomes" id="UP000010091"/>
    </source>
</evidence>
<dbReference type="RefSeq" id="XP_012051348.1">
    <property type="nucleotide sequence ID" value="XM_012195958.1"/>
</dbReference>
<proteinExistence type="predicted"/>
<organism evidence="7 8">
    <name type="scientific">Cryptococcus neoformans (strain H99 / ATCC 208821 / CBS 10515 / FGSC 9487)</name>
    <name type="common">Cryptococcus neoformans var. grubii serotype A</name>
    <dbReference type="NCBI Taxonomy" id="235443"/>
    <lineage>
        <taxon>Eukaryota</taxon>
        <taxon>Fungi</taxon>
        <taxon>Dikarya</taxon>
        <taxon>Basidiomycota</taxon>
        <taxon>Agaricomycotina</taxon>
        <taxon>Tremellomycetes</taxon>
        <taxon>Tremellales</taxon>
        <taxon>Cryptococcaceae</taxon>
        <taxon>Cryptococcus</taxon>
        <taxon>Cryptococcus neoformans species complex</taxon>
    </lineage>
</organism>
<dbReference type="GO" id="GO:0012505">
    <property type="term" value="C:endomembrane system"/>
    <property type="evidence" value="ECO:0007669"/>
    <property type="project" value="UniProtKB-SubCell"/>
</dbReference>
<evidence type="ECO:0000256" key="1">
    <source>
        <dbReference type="ARBA" id="ARBA00004127"/>
    </source>
</evidence>
<feature type="compositionally biased region" description="Polar residues" evidence="5">
    <location>
        <begin position="58"/>
        <end position="76"/>
    </location>
</feature>
<evidence type="ECO:0000256" key="6">
    <source>
        <dbReference type="SAM" id="Phobius"/>
    </source>
</evidence>
<protein>
    <submittedName>
        <fullName evidence="7">Uncharacterized protein</fullName>
    </submittedName>
</protein>
<dbReference type="GeneID" id="23887068"/>
<name>J9VRB0_CRYN9</name>
<keyword evidence="8" id="KW-1185">Reference proteome</keyword>
<evidence type="ECO:0000256" key="2">
    <source>
        <dbReference type="ARBA" id="ARBA00022692"/>
    </source>
</evidence>
<dbReference type="Pfam" id="PF10332">
    <property type="entry name" value="DUF2418"/>
    <property type="match status" value="1"/>
</dbReference>
<keyword evidence="4 6" id="KW-0472">Membrane</keyword>
<keyword evidence="2 6" id="KW-0812">Transmembrane</keyword>
<sequence length="454" mass="50145">MSQSPLARSTRRSLPAFAQPPSKLSRSNVASEDPNSPSPSPLSSGSTRTPLKKFATPSRESTSRYRNVGSSTNTPAATPIIHYSPYALSTPPQSLSKSASIPFDMAASAKAARRAEEDVKLRGTESNSKKKLIRKKPLYQRVIGFPQKIADKFLYHTPASILDILPDPHLANPIALGIHVVHYLLVAPLFAAKSDDFESVLRTSRTRNDVSSRWDEWENEGKSGKSCLLGGGVRAVLVLLLMAMAVGNALYLFTRFRTYDMLLRNAQEPVLSPHASPAPAPKVKAAKDNDEKVFGAASPVKAEPWTPKVLKFTGRSLVFISKLLIHSLFSAFGRPQANAPSLKDLGQAENKIQSLRVWDPPEFCLAFFCAYPPTAPFLTHLFTHINPFLTPVLHLSTTFLLSNLAQSYAQLVKDRMLLSAEVMREYDQRFVYKKIFSNKVDRGVSTNESEFIGF</sequence>
<dbReference type="InterPro" id="IPR018819">
    <property type="entry name" value="Nur1/Mug154"/>
</dbReference>
<dbReference type="OrthoDB" id="3363151at2759"/>
<reference evidence="7 8" key="1">
    <citation type="journal article" date="2014" name="PLoS Genet.">
        <title>Analysis of the genome and transcriptome of Cryptococcus neoformans var. grubii reveals complex RNA expression and microevolution leading to virulence attenuation.</title>
        <authorList>
            <person name="Janbon G."/>
            <person name="Ormerod K.L."/>
            <person name="Paulet D."/>
            <person name="Byrnes E.J.III."/>
            <person name="Yadav V."/>
            <person name="Chatterjee G."/>
            <person name="Mullapudi N."/>
            <person name="Hon C.C."/>
            <person name="Billmyre R.B."/>
            <person name="Brunel F."/>
            <person name="Bahn Y.S."/>
            <person name="Chen W."/>
            <person name="Chen Y."/>
            <person name="Chow E.W."/>
            <person name="Coppee J.Y."/>
            <person name="Floyd-Averette A."/>
            <person name="Gaillardin C."/>
            <person name="Gerik K.J."/>
            <person name="Goldberg J."/>
            <person name="Gonzalez-Hilarion S."/>
            <person name="Gujja S."/>
            <person name="Hamlin J.L."/>
            <person name="Hsueh Y.P."/>
            <person name="Ianiri G."/>
            <person name="Jones S."/>
            <person name="Kodira C.D."/>
            <person name="Kozubowski L."/>
            <person name="Lam W."/>
            <person name="Marra M."/>
            <person name="Mesner L.D."/>
            <person name="Mieczkowski P.A."/>
            <person name="Moyrand F."/>
            <person name="Nielsen K."/>
            <person name="Proux C."/>
            <person name="Rossignol T."/>
            <person name="Schein J.E."/>
            <person name="Sun S."/>
            <person name="Wollschlaeger C."/>
            <person name="Wood I.A."/>
            <person name="Zeng Q."/>
            <person name="Neuveglise C."/>
            <person name="Newlon C.S."/>
            <person name="Perfect J.R."/>
            <person name="Lodge J.K."/>
            <person name="Idnurm A."/>
            <person name="Stajich J.E."/>
            <person name="Kronstad J.W."/>
            <person name="Sanyal K."/>
            <person name="Heitman J."/>
            <person name="Fraser J.A."/>
            <person name="Cuomo C.A."/>
            <person name="Dietrich F.S."/>
        </authorList>
    </citation>
    <scope>NUCLEOTIDE SEQUENCE [LARGE SCALE GENOMIC DNA]</scope>
    <source>
        <strain evidence="8">H99 / ATCC 208821 / CBS 10515 / FGSC 9487</strain>
    </source>
</reference>
<dbReference type="EMBL" id="CP003827">
    <property type="protein sequence ID" value="AFR96808.1"/>
    <property type="molecule type" value="Genomic_DNA"/>
</dbReference>
<evidence type="ECO:0000256" key="4">
    <source>
        <dbReference type="ARBA" id="ARBA00023136"/>
    </source>
</evidence>
<dbReference type="Proteomes" id="UP000010091">
    <property type="component" value="Chromosome 8"/>
</dbReference>
<accession>J9VRB0</accession>
<dbReference type="PANTHER" id="PTHR28293:SF1">
    <property type="entry name" value="NUCLEAR RIM PROTEIN 1"/>
    <property type="match status" value="1"/>
</dbReference>
<dbReference type="KEGG" id="cng:CNAG_03586"/>
<evidence type="ECO:0000313" key="7">
    <source>
        <dbReference type="EMBL" id="AFR96808.1"/>
    </source>
</evidence>
<gene>
    <name evidence="7" type="ORF">CNAG_03586</name>
</gene>
<dbReference type="HOGENOM" id="CLU_586883_0_0_1"/>
<feature type="transmembrane region" description="Helical" evidence="6">
    <location>
        <begin position="235"/>
        <end position="254"/>
    </location>
</feature>
<dbReference type="GO" id="GO:0007096">
    <property type="term" value="P:regulation of exit from mitosis"/>
    <property type="evidence" value="ECO:0007669"/>
    <property type="project" value="TreeGrafter"/>
</dbReference>
<feature type="region of interest" description="Disordered" evidence="5">
    <location>
        <begin position="1"/>
        <end position="76"/>
    </location>
</feature>
<keyword evidence="3 6" id="KW-1133">Transmembrane helix</keyword>
<dbReference type="PANTHER" id="PTHR28293">
    <property type="entry name" value="NUCLEAR RIM PROTEIN 1"/>
    <property type="match status" value="1"/>
</dbReference>
<feature type="compositionally biased region" description="Low complexity" evidence="5">
    <location>
        <begin position="31"/>
        <end position="46"/>
    </location>
</feature>
<dbReference type="VEuPathDB" id="FungiDB:CNAG_03586"/>
<evidence type="ECO:0000256" key="3">
    <source>
        <dbReference type="ARBA" id="ARBA00022989"/>
    </source>
</evidence>
<evidence type="ECO:0000256" key="5">
    <source>
        <dbReference type="SAM" id="MobiDB-lite"/>
    </source>
</evidence>